<protein>
    <submittedName>
        <fullName evidence="2">Uncharacterized protein</fullName>
    </submittedName>
</protein>
<feature type="compositionally biased region" description="Basic and acidic residues" evidence="1">
    <location>
        <begin position="47"/>
        <end position="60"/>
    </location>
</feature>
<evidence type="ECO:0000256" key="1">
    <source>
        <dbReference type="SAM" id="MobiDB-lite"/>
    </source>
</evidence>
<name>A0AAV7LFV6_PLEWA</name>
<accession>A0AAV7LFV6</accession>
<dbReference type="Proteomes" id="UP001066276">
    <property type="component" value="Chromosome 11"/>
</dbReference>
<feature type="region of interest" description="Disordered" evidence="1">
    <location>
        <begin position="47"/>
        <end position="68"/>
    </location>
</feature>
<gene>
    <name evidence="2" type="ORF">NDU88_003133</name>
</gene>
<feature type="non-terminal residue" evidence="2">
    <location>
        <position position="203"/>
    </location>
</feature>
<reference evidence="2" key="1">
    <citation type="journal article" date="2022" name="bioRxiv">
        <title>Sequencing and chromosome-scale assembly of the giantPleurodeles waltlgenome.</title>
        <authorList>
            <person name="Brown T."/>
            <person name="Elewa A."/>
            <person name="Iarovenko S."/>
            <person name="Subramanian E."/>
            <person name="Araus A.J."/>
            <person name="Petzold A."/>
            <person name="Susuki M."/>
            <person name="Suzuki K.-i.T."/>
            <person name="Hayashi T."/>
            <person name="Toyoda A."/>
            <person name="Oliveira C."/>
            <person name="Osipova E."/>
            <person name="Leigh N.D."/>
            <person name="Simon A."/>
            <person name="Yun M.H."/>
        </authorList>
    </citation>
    <scope>NUCLEOTIDE SEQUENCE</scope>
    <source>
        <strain evidence="2">20211129_DDA</strain>
        <tissue evidence="2">Liver</tissue>
    </source>
</reference>
<feature type="region of interest" description="Disordered" evidence="1">
    <location>
        <begin position="1"/>
        <end position="22"/>
    </location>
</feature>
<sequence>MGAPVEDSLENGGKAIPGQIGESAYNAEDKASISDISEHSVEVIKEGGNDKFKDQSHSGDENTGSLRDSCMRSSFGSVLIDASSLDGRDETLIPEVPGTDASLMVRMKRPQQETKATAGLGACPKSDYTAISGLEGHLLGERESWVFNHTEETTLEVKYQGIMAYCEEPGQIVGGLKLLIGSCKGPFVRLLKSVQSFPKERQR</sequence>
<evidence type="ECO:0000313" key="3">
    <source>
        <dbReference type="Proteomes" id="UP001066276"/>
    </source>
</evidence>
<proteinExistence type="predicted"/>
<organism evidence="2 3">
    <name type="scientific">Pleurodeles waltl</name>
    <name type="common">Iberian ribbed newt</name>
    <dbReference type="NCBI Taxonomy" id="8319"/>
    <lineage>
        <taxon>Eukaryota</taxon>
        <taxon>Metazoa</taxon>
        <taxon>Chordata</taxon>
        <taxon>Craniata</taxon>
        <taxon>Vertebrata</taxon>
        <taxon>Euteleostomi</taxon>
        <taxon>Amphibia</taxon>
        <taxon>Batrachia</taxon>
        <taxon>Caudata</taxon>
        <taxon>Salamandroidea</taxon>
        <taxon>Salamandridae</taxon>
        <taxon>Pleurodelinae</taxon>
        <taxon>Pleurodeles</taxon>
    </lineage>
</organism>
<dbReference type="AlphaFoldDB" id="A0AAV7LFV6"/>
<dbReference type="EMBL" id="JANPWB010000015">
    <property type="protein sequence ID" value="KAJ1089993.1"/>
    <property type="molecule type" value="Genomic_DNA"/>
</dbReference>
<comment type="caution">
    <text evidence="2">The sequence shown here is derived from an EMBL/GenBank/DDBJ whole genome shotgun (WGS) entry which is preliminary data.</text>
</comment>
<keyword evidence="3" id="KW-1185">Reference proteome</keyword>
<evidence type="ECO:0000313" key="2">
    <source>
        <dbReference type="EMBL" id="KAJ1089993.1"/>
    </source>
</evidence>